<dbReference type="AlphaFoldDB" id="A0A066U7Q3"/>
<comment type="caution">
    <text evidence="2">The sequence shown here is derived from an EMBL/GenBank/DDBJ whole genome shotgun (WGS) entry which is preliminary data.</text>
</comment>
<feature type="transmembrane region" description="Helical" evidence="1">
    <location>
        <begin position="138"/>
        <end position="160"/>
    </location>
</feature>
<evidence type="ECO:0000313" key="2">
    <source>
        <dbReference type="EMBL" id="KDN23506.1"/>
    </source>
</evidence>
<dbReference type="STRING" id="287986.DV20_04215"/>
<feature type="transmembrane region" description="Helical" evidence="1">
    <location>
        <begin position="97"/>
        <end position="118"/>
    </location>
</feature>
<keyword evidence="1" id="KW-1133">Transmembrane helix</keyword>
<dbReference type="eggNOG" id="COG1277">
    <property type="taxonomic scope" value="Bacteria"/>
</dbReference>
<accession>A0A066U7Q3</accession>
<evidence type="ECO:0000256" key="1">
    <source>
        <dbReference type="SAM" id="Phobius"/>
    </source>
</evidence>
<dbReference type="EMBL" id="JMQI01000008">
    <property type="protein sequence ID" value="KDN23506.1"/>
    <property type="molecule type" value="Genomic_DNA"/>
</dbReference>
<name>A0A066U7Q3_9PSEU</name>
<feature type="transmembrane region" description="Helical" evidence="1">
    <location>
        <begin position="172"/>
        <end position="193"/>
    </location>
</feature>
<feature type="transmembrane region" description="Helical" evidence="1">
    <location>
        <begin position="52"/>
        <end position="71"/>
    </location>
</feature>
<keyword evidence="1" id="KW-0812">Transmembrane</keyword>
<organism evidence="2 3">
    <name type="scientific">Amycolatopsis rifamycinica</name>
    <dbReference type="NCBI Taxonomy" id="287986"/>
    <lineage>
        <taxon>Bacteria</taxon>
        <taxon>Bacillati</taxon>
        <taxon>Actinomycetota</taxon>
        <taxon>Actinomycetes</taxon>
        <taxon>Pseudonocardiales</taxon>
        <taxon>Pseudonocardiaceae</taxon>
        <taxon>Amycolatopsis</taxon>
    </lineage>
</organism>
<proteinExistence type="predicted"/>
<keyword evidence="1" id="KW-0472">Membrane</keyword>
<reference evidence="2 3" key="1">
    <citation type="submission" date="2014-05" db="EMBL/GenBank/DDBJ databases">
        <title>Draft genome sequence of Amycolatopsis rifamycinica DSM 46095.</title>
        <authorList>
            <person name="Lal R."/>
            <person name="Saxena A."/>
            <person name="Kumari R."/>
            <person name="Mukherjee U."/>
            <person name="Singh P."/>
            <person name="Sangwan N."/>
            <person name="Mahato N.K."/>
        </authorList>
    </citation>
    <scope>NUCLEOTIDE SEQUENCE [LARGE SCALE GENOMIC DNA]</scope>
    <source>
        <strain evidence="2 3">DSM 46095</strain>
    </source>
</reference>
<sequence>MTWLTWRQFRLPALSVFAGLIAIAVVLAVTRPDLLSRTDFSDQDTLFGGTILVLYLLPAVIGVFWGVPMITRELESGTHSLVWNQTITRKRWLTTKLGFGLLAAMVAGGLLSVAVSWWASPIDALSAQQTDRGMLARISPVVFGARGIVPIGYAAFALALGVAVGMLLKRTVAAMAVTLAVLAAVLLLVPSFVRPYLLPPQTQTVAITGENITNITGDDTHGILEIGVRKPAGAWELANETLDPAGIVVSPLPDFVQTCVPRPDRQTPTPPPPPRESFEVCLAQLGAHGYHQRVTFQPGSRFWPLQWLELGLYLALTALLTWFCYRRLRHLS</sequence>
<dbReference type="OrthoDB" id="3579673at2"/>
<gene>
    <name evidence="2" type="ORF">DV20_04215</name>
</gene>
<dbReference type="Proteomes" id="UP000027345">
    <property type="component" value="Unassembled WGS sequence"/>
</dbReference>
<protein>
    <submittedName>
        <fullName evidence="2">Transporter</fullName>
    </submittedName>
</protein>
<keyword evidence="3" id="KW-1185">Reference proteome</keyword>
<feature type="transmembrane region" description="Helical" evidence="1">
    <location>
        <begin position="305"/>
        <end position="325"/>
    </location>
</feature>
<dbReference type="RefSeq" id="WP_043776529.1">
    <property type="nucleotide sequence ID" value="NZ_JMQI01000008.1"/>
</dbReference>
<evidence type="ECO:0000313" key="3">
    <source>
        <dbReference type="Proteomes" id="UP000027345"/>
    </source>
</evidence>